<accession>A0A0F9GBJ0</accession>
<evidence type="ECO:0000256" key="1">
    <source>
        <dbReference type="SAM" id="MobiDB-lite"/>
    </source>
</evidence>
<dbReference type="AlphaFoldDB" id="A0A0F9GBJ0"/>
<feature type="compositionally biased region" description="Basic residues" evidence="1">
    <location>
        <begin position="199"/>
        <end position="214"/>
    </location>
</feature>
<protein>
    <submittedName>
        <fullName evidence="2">Uncharacterized protein</fullName>
    </submittedName>
</protein>
<feature type="non-terminal residue" evidence="2">
    <location>
        <position position="1"/>
    </location>
</feature>
<reference evidence="2" key="1">
    <citation type="journal article" date="2015" name="Nature">
        <title>Complex archaea that bridge the gap between prokaryotes and eukaryotes.</title>
        <authorList>
            <person name="Spang A."/>
            <person name="Saw J.H."/>
            <person name="Jorgensen S.L."/>
            <person name="Zaremba-Niedzwiedzka K."/>
            <person name="Martijn J."/>
            <person name="Lind A.E."/>
            <person name="van Eijk R."/>
            <person name="Schleper C."/>
            <person name="Guy L."/>
            <person name="Ettema T.J."/>
        </authorList>
    </citation>
    <scope>NUCLEOTIDE SEQUENCE</scope>
</reference>
<name>A0A0F9GBJ0_9ZZZZ</name>
<feature type="region of interest" description="Disordered" evidence="1">
    <location>
        <begin position="199"/>
        <end position="223"/>
    </location>
</feature>
<organism evidence="2">
    <name type="scientific">marine sediment metagenome</name>
    <dbReference type="NCBI Taxonomy" id="412755"/>
    <lineage>
        <taxon>unclassified sequences</taxon>
        <taxon>metagenomes</taxon>
        <taxon>ecological metagenomes</taxon>
    </lineage>
</organism>
<proteinExistence type="predicted"/>
<feature type="compositionally biased region" description="Acidic residues" evidence="1">
    <location>
        <begin position="31"/>
        <end position="41"/>
    </location>
</feature>
<comment type="caution">
    <text evidence="2">The sequence shown here is derived from an EMBL/GenBank/DDBJ whole genome shotgun (WGS) entry which is preliminary data.</text>
</comment>
<sequence>GWDKETLEKLREINPKLLEDVKVLIDKSEKDESDSADDDTDDTKVSSVEDTEFDLSKLDELRKTDSNAADLLETMITQVKTLTTSLNTVTAEEQERKEKAENEALVKNFRHANSKLDELSKDFPVFGLEKDLPKTSDGAFDSRSGAVRERAVVWNNAVGMYSAGLGETFEDALADAVTLYKGKNGENLAMREVVKDLNKRKKNFTARPTHKQTKKKEPAEGTDEFKISIVKEAMKAAGIER</sequence>
<feature type="region of interest" description="Disordered" evidence="1">
    <location>
        <begin position="27"/>
        <end position="50"/>
    </location>
</feature>
<gene>
    <name evidence="2" type="ORF">LCGC14_2204060</name>
</gene>
<evidence type="ECO:0000313" key="2">
    <source>
        <dbReference type="EMBL" id="KKL60562.1"/>
    </source>
</evidence>
<dbReference type="EMBL" id="LAZR01029107">
    <property type="protein sequence ID" value="KKL60562.1"/>
    <property type="molecule type" value="Genomic_DNA"/>
</dbReference>